<evidence type="ECO:0000259" key="3">
    <source>
        <dbReference type="PROSITE" id="PS50113"/>
    </source>
</evidence>
<evidence type="ECO:0000256" key="1">
    <source>
        <dbReference type="ARBA" id="ARBA00012528"/>
    </source>
</evidence>
<dbReference type="NCBIfam" id="TIGR00229">
    <property type="entry name" value="sensory_box"/>
    <property type="match status" value="1"/>
</dbReference>
<dbReference type="SMART" id="SM00267">
    <property type="entry name" value="GGDEF"/>
    <property type="match status" value="1"/>
</dbReference>
<dbReference type="EMBL" id="OGUS01000136">
    <property type="protein sequence ID" value="SPC19414.1"/>
    <property type="molecule type" value="Genomic_DNA"/>
</dbReference>
<dbReference type="GO" id="GO:1902201">
    <property type="term" value="P:negative regulation of bacterial-type flagellum-dependent cell motility"/>
    <property type="evidence" value="ECO:0007669"/>
    <property type="project" value="TreeGrafter"/>
</dbReference>
<dbReference type="SUPFAM" id="SSF55785">
    <property type="entry name" value="PYP-like sensor domain (PAS domain)"/>
    <property type="match status" value="1"/>
</dbReference>
<dbReference type="Pfam" id="PF08447">
    <property type="entry name" value="PAS_3"/>
    <property type="match status" value="1"/>
</dbReference>
<dbReference type="InterPro" id="IPR000160">
    <property type="entry name" value="GGDEF_dom"/>
</dbReference>
<dbReference type="NCBIfam" id="TIGR00254">
    <property type="entry name" value="GGDEF"/>
    <property type="match status" value="1"/>
</dbReference>
<dbReference type="Gene3D" id="3.30.70.270">
    <property type="match status" value="1"/>
</dbReference>
<dbReference type="PANTHER" id="PTHR45138">
    <property type="entry name" value="REGULATORY COMPONENTS OF SENSORY TRANSDUCTION SYSTEM"/>
    <property type="match status" value="1"/>
</dbReference>
<dbReference type="EC" id="2.7.7.65" evidence="1"/>
<dbReference type="InterPro" id="IPR050469">
    <property type="entry name" value="Diguanylate_Cyclase"/>
</dbReference>
<comment type="caution">
    <text evidence="5">The sequence shown here is derived from an EMBL/GenBank/DDBJ whole genome shotgun (WGS) entry which is preliminary data.</text>
</comment>
<dbReference type="CDD" id="cd00130">
    <property type="entry name" value="PAS"/>
    <property type="match status" value="1"/>
</dbReference>
<dbReference type="PROSITE" id="PS50887">
    <property type="entry name" value="GGDEF"/>
    <property type="match status" value="1"/>
</dbReference>
<dbReference type="AlphaFoldDB" id="A0A375GK52"/>
<dbReference type="Pfam" id="PF00990">
    <property type="entry name" value="GGDEF"/>
    <property type="match status" value="1"/>
</dbReference>
<dbReference type="PANTHER" id="PTHR45138:SF9">
    <property type="entry name" value="DIGUANYLATE CYCLASE DGCM-RELATED"/>
    <property type="match status" value="1"/>
</dbReference>
<dbReference type="InterPro" id="IPR035965">
    <property type="entry name" value="PAS-like_dom_sf"/>
</dbReference>
<evidence type="ECO:0000256" key="2">
    <source>
        <dbReference type="ARBA" id="ARBA00034247"/>
    </source>
</evidence>
<dbReference type="Gene3D" id="3.30.450.20">
    <property type="entry name" value="PAS domain"/>
    <property type="match status" value="1"/>
</dbReference>
<evidence type="ECO:0000313" key="5">
    <source>
        <dbReference type="EMBL" id="SPC19414.1"/>
    </source>
</evidence>
<gene>
    <name evidence="5" type="ORF">CO2235_MP130149</name>
</gene>
<organism evidence="5">
    <name type="scientific">Cupriavidus oxalaticus</name>
    <dbReference type="NCBI Taxonomy" id="96344"/>
    <lineage>
        <taxon>Bacteria</taxon>
        <taxon>Pseudomonadati</taxon>
        <taxon>Pseudomonadota</taxon>
        <taxon>Betaproteobacteria</taxon>
        <taxon>Burkholderiales</taxon>
        <taxon>Burkholderiaceae</taxon>
        <taxon>Cupriavidus</taxon>
    </lineage>
</organism>
<accession>A0A375GK52</accession>
<dbReference type="CDD" id="cd01949">
    <property type="entry name" value="GGDEF"/>
    <property type="match status" value="1"/>
</dbReference>
<evidence type="ECO:0000259" key="4">
    <source>
        <dbReference type="PROSITE" id="PS50887"/>
    </source>
</evidence>
<dbReference type="InterPro" id="IPR013655">
    <property type="entry name" value="PAS_fold_3"/>
</dbReference>
<sequence>MRPHSIHPFRIARRCRCTGNANQYALNPADMTRQAHTHSPLQAEFLRHEATLAPSSRVFGDDDSAVYRTLLESTKAIPWRIDWATMAFTYIGPQIEALLGWEPSSWKTVNDWAERMHADDRAAVVAFCVAQSQAGTDHEADYRALTRDGGYVWLRDVVHVVRNEQGEVDALIGFMFDISERKRTEEELARLQKELEDLSFRDSLTGVGNRRLFDGAMEREWEAGKASGRPLSLVLVDIDFFKSYNDYYGHLQGDACLKQVAGLLAQAAGPDVFLARFGGEEFVMVLPDTDAEAAMRVAERCRALIAAQAIPHVRSPYSQCVTASFGIGTMVPSEREEASAFINLTDAQLYQAKDNGRNRIAAVDRAGRRGEAFRLHSR</sequence>
<dbReference type="InterPro" id="IPR000014">
    <property type="entry name" value="PAS"/>
</dbReference>
<reference evidence="5" key="1">
    <citation type="submission" date="2018-01" db="EMBL/GenBank/DDBJ databases">
        <authorList>
            <person name="Clerissi C."/>
        </authorList>
    </citation>
    <scope>NUCLEOTIDE SEQUENCE</scope>
    <source>
        <strain evidence="5">Cupriavidus oxalaticus LMG 2235</strain>
    </source>
</reference>
<dbReference type="SUPFAM" id="SSF55073">
    <property type="entry name" value="Nucleotide cyclase"/>
    <property type="match status" value="1"/>
</dbReference>
<dbReference type="GO" id="GO:0043709">
    <property type="term" value="P:cell adhesion involved in single-species biofilm formation"/>
    <property type="evidence" value="ECO:0007669"/>
    <property type="project" value="TreeGrafter"/>
</dbReference>
<feature type="domain" description="GGDEF" evidence="4">
    <location>
        <begin position="229"/>
        <end position="365"/>
    </location>
</feature>
<dbReference type="InterPro" id="IPR043128">
    <property type="entry name" value="Rev_trsase/Diguanyl_cyclase"/>
</dbReference>
<dbReference type="InterPro" id="IPR001610">
    <property type="entry name" value="PAC"/>
</dbReference>
<dbReference type="Proteomes" id="UP000256862">
    <property type="component" value="Plasmid CO2235_mp"/>
</dbReference>
<protein>
    <recommendedName>
        <fullName evidence="1">diguanylate cyclase</fullName>
        <ecNumber evidence="1">2.7.7.65</ecNumber>
    </recommendedName>
</protein>
<dbReference type="FunFam" id="3.30.70.270:FF:000001">
    <property type="entry name" value="Diguanylate cyclase domain protein"/>
    <property type="match status" value="1"/>
</dbReference>
<name>A0A375GK52_9BURK</name>
<dbReference type="SMART" id="SM00086">
    <property type="entry name" value="PAC"/>
    <property type="match status" value="1"/>
</dbReference>
<dbReference type="GO" id="GO:0052621">
    <property type="term" value="F:diguanylate cyclase activity"/>
    <property type="evidence" value="ECO:0007669"/>
    <property type="project" value="UniProtKB-EC"/>
</dbReference>
<proteinExistence type="predicted"/>
<dbReference type="InterPro" id="IPR029787">
    <property type="entry name" value="Nucleotide_cyclase"/>
</dbReference>
<feature type="domain" description="PAC" evidence="3">
    <location>
        <begin position="138"/>
        <end position="190"/>
    </location>
</feature>
<dbReference type="InterPro" id="IPR000700">
    <property type="entry name" value="PAS-assoc_C"/>
</dbReference>
<comment type="catalytic activity">
    <reaction evidence="2">
        <text>2 GTP = 3',3'-c-di-GMP + 2 diphosphate</text>
        <dbReference type="Rhea" id="RHEA:24898"/>
        <dbReference type="ChEBI" id="CHEBI:33019"/>
        <dbReference type="ChEBI" id="CHEBI:37565"/>
        <dbReference type="ChEBI" id="CHEBI:58805"/>
        <dbReference type="EC" id="2.7.7.65"/>
    </reaction>
</comment>
<dbReference type="GO" id="GO:0005886">
    <property type="term" value="C:plasma membrane"/>
    <property type="evidence" value="ECO:0007669"/>
    <property type="project" value="TreeGrafter"/>
</dbReference>
<dbReference type="PROSITE" id="PS50113">
    <property type="entry name" value="PAC"/>
    <property type="match status" value="1"/>
</dbReference>